<proteinExistence type="predicted"/>
<accession>A0A3N2DKK5</accession>
<protein>
    <recommendedName>
        <fullName evidence="3">Type 4 fimbrial biogenesis protein PilX N-terminal domain-containing protein</fullName>
    </recommendedName>
</protein>
<dbReference type="AlphaFoldDB" id="A0A3N2DKK5"/>
<evidence type="ECO:0000313" key="2">
    <source>
        <dbReference type="Proteomes" id="UP000275394"/>
    </source>
</evidence>
<comment type="caution">
    <text evidence="1">The sequence shown here is derived from an EMBL/GenBank/DDBJ whole genome shotgun (WGS) entry which is preliminary data.</text>
</comment>
<name>A0A3N2DKK5_9GAMM</name>
<evidence type="ECO:0000313" key="1">
    <source>
        <dbReference type="EMBL" id="ROS00333.1"/>
    </source>
</evidence>
<sequence length="139" mass="14981">MVTLILLLVMTVVAVSLLESGHFQSLMARNLQFSERVFEQSQGEIEGQLAKLIDDDANIVSAVSVQGVEQNLTQITADDTALTQSISLEYAGDTRASIGNSIEGGSATGMRLILQSNVELDSQNIHSNQTQALTYVKPK</sequence>
<dbReference type="EMBL" id="RKHR01000005">
    <property type="protein sequence ID" value="ROS00333.1"/>
    <property type="molecule type" value="Genomic_DNA"/>
</dbReference>
<organism evidence="1 2">
    <name type="scientific">Sinobacterium caligoides</name>
    <dbReference type="NCBI Taxonomy" id="933926"/>
    <lineage>
        <taxon>Bacteria</taxon>
        <taxon>Pseudomonadati</taxon>
        <taxon>Pseudomonadota</taxon>
        <taxon>Gammaproteobacteria</taxon>
        <taxon>Cellvibrionales</taxon>
        <taxon>Spongiibacteraceae</taxon>
        <taxon>Sinobacterium</taxon>
    </lineage>
</organism>
<evidence type="ECO:0008006" key="3">
    <source>
        <dbReference type="Google" id="ProtNLM"/>
    </source>
</evidence>
<dbReference type="Proteomes" id="UP000275394">
    <property type="component" value="Unassembled WGS sequence"/>
</dbReference>
<gene>
    <name evidence="1" type="ORF">EDC56_2979</name>
</gene>
<keyword evidence="2" id="KW-1185">Reference proteome</keyword>
<reference evidence="1 2" key="1">
    <citation type="submission" date="2018-11" db="EMBL/GenBank/DDBJ databases">
        <title>Genomic Encyclopedia of Type Strains, Phase IV (KMG-IV): sequencing the most valuable type-strain genomes for metagenomic binning, comparative biology and taxonomic classification.</title>
        <authorList>
            <person name="Goeker M."/>
        </authorList>
    </citation>
    <scope>NUCLEOTIDE SEQUENCE [LARGE SCALE GENOMIC DNA]</scope>
    <source>
        <strain evidence="1 2">DSM 100316</strain>
    </source>
</reference>